<feature type="signal peptide" evidence="1">
    <location>
        <begin position="1"/>
        <end position="22"/>
    </location>
</feature>
<name>U5EP05_9DIPT</name>
<organism evidence="2">
    <name type="scientific">Corethrella appendiculata</name>
    <dbReference type="NCBI Taxonomy" id="1370023"/>
    <lineage>
        <taxon>Eukaryota</taxon>
        <taxon>Metazoa</taxon>
        <taxon>Ecdysozoa</taxon>
        <taxon>Arthropoda</taxon>
        <taxon>Hexapoda</taxon>
        <taxon>Insecta</taxon>
        <taxon>Pterygota</taxon>
        <taxon>Neoptera</taxon>
        <taxon>Endopterygota</taxon>
        <taxon>Diptera</taxon>
        <taxon>Nematocera</taxon>
        <taxon>Culicoidea</taxon>
        <taxon>Chaoboridae</taxon>
        <taxon>Corethrella</taxon>
    </lineage>
</organism>
<dbReference type="AlphaFoldDB" id="U5EP05"/>
<accession>U5EP05</accession>
<proteinExistence type="evidence at transcript level"/>
<evidence type="ECO:0000313" key="2">
    <source>
        <dbReference type="EMBL" id="JAB54995.1"/>
    </source>
</evidence>
<keyword evidence="1" id="KW-0732">Signal</keyword>
<protein>
    <submittedName>
        <fullName evidence="2">Putative secreted protein</fullName>
    </submittedName>
</protein>
<dbReference type="InterPro" id="IPR032062">
    <property type="entry name" value="DUF4803"/>
</dbReference>
<feature type="chain" id="PRO_5004659683" evidence="1">
    <location>
        <begin position="23"/>
        <end position="649"/>
    </location>
</feature>
<dbReference type="PANTHER" id="PTHR47890">
    <property type="entry name" value="LD24308P"/>
    <property type="match status" value="1"/>
</dbReference>
<reference evidence="2" key="1">
    <citation type="journal article" date="2014" name="Insect Biochem. Mol. Biol.">
        <title>An insight into the sialome of the frog biting fly, Corethrella appendiculata.</title>
        <authorList>
            <person name="Ribeiro J.M.C."/>
            <person name="Chagas A.C."/>
            <person name="Pham V.M."/>
            <person name="Lounibos L.P."/>
            <person name="Calvo E."/>
        </authorList>
    </citation>
    <scope>NUCLEOTIDE SEQUENCE</scope>
    <source>
        <tissue evidence="2">Salivary glands</tissue>
    </source>
</reference>
<dbReference type="PANTHER" id="PTHR47890:SF1">
    <property type="entry name" value="LD24308P"/>
    <property type="match status" value="1"/>
</dbReference>
<sequence length="649" mass="74330">MKLRNILLFSTFILSLICNTNGKVLSVVLNILKAKPTFKSVSTTIGVSLVASNAVNLYNTFTSNREKFEDVDIIKSMALERFDNLVQTIEQNGALAVDEISKVISVYSNLAPILNRIEKLVSFVRVTERKMHTFKQQAKLLEKRTLINFSKALVSLRRNSISIQMKTIFRILSITSFKIKRQIFFDQLVELIKQEHGFSECGVAQFHIIMEFFRIIYSAEVVVYTLQVFAYSILKLYRVGSFYDELSITTNQLIDRLEEDDKIMKKFIAKLDSRYYLCEEDRHEKGTTYEEMNRLVIGSIEPLENLSNGFCQGKKCGTTYQRNVIRKRHHPNIPDCQGKLHRCRHHGTYEYCVNRNESDSRFYKYLQGSWTLKHGNKDNCETAELKSVTTKGSYCEVCFCECASESQHAHIHLSLRPEISDIHNNRVVVSVRFRKIGNRVMGLQIKEGTLLEDGIVSNEGLRWKEQTPFEVDERTKLLKESSNLHKLTYDNNKMIMKSLSAPTGTVVTGVKFIRVKDNIVDLSIHYTSYNKTTGKLDTTEAGSIWFNKFQIPSRKHTFDPFDKQLPTTCTIGSYYFFTNSGDQVKFSNSNLINDGGQSTLPFFDTRDVVPKTFNNVILPLSGIGIQLRGCTLSGGFITPLVYLNKEGFM</sequence>
<dbReference type="EMBL" id="GANO01004876">
    <property type="protein sequence ID" value="JAB54995.1"/>
    <property type="molecule type" value="mRNA"/>
</dbReference>
<dbReference type="Pfam" id="PF16061">
    <property type="entry name" value="DUF4803"/>
    <property type="match status" value="1"/>
</dbReference>
<evidence type="ECO:0000256" key="1">
    <source>
        <dbReference type="SAM" id="SignalP"/>
    </source>
</evidence>